<feature type="coiled-coil region" evidence="1">
    <location>
        <begin position="1045"/>
        <end position="1107"/>
    </location>
</feature>
<feature type="coiled-coil region" evidence="1">
    <location>
        <begin position="1445"/>
        <end position="1486"/>
    </location>
</feature>
<dbReference type="Gene3D" id="1.10.287.1490">
    <property type="match status" value="1"/>
</dbReference>
<feature type="coiled-coil region" evidence="1">
    <location>
        <begin position="947"/>
        <end position="1015"/>
    </location>
</feature>
<evidence type="ECO:0000313" key="3">
    <source>
        <dbReference type="EMBL" id="KAJ4836728.1"/>
    </source>
</evidence>
<feature type="coiled-coil region" evidence="1">
    <location>
        <begin position="1574"/>
        <end position="1646"/>
    </location>
</feature>
<evidence type="ECO:0000256" key="2">
    <source>
        <dbReference type="SAM" id="MobiDB-lite"/>
    </source>
</evidence>
<keyword evidence="4" id="KW-1185">Reference proteome</keyword>
<dbReference type="OrthoDB" id="10255522at2759"/>
<feature type="coiled-coil region" evidence="1">
    <location>
        <begin position="1136"/>
        <end position="1289"/>
    </location>
</feature>
<feature type="compositionally biased region" description="Basic and acidic residues" evidence="2">
    <location>
        <begin position="22"/>
        <end position="61"/>
    </location>
</feature>
<dbReference type="PANTHER" id="PTHR43939:SF68">
    <property type="entry name" value="CENTROSOMAL PROTEIN OF 290 KDA-LIKE"/>
    <property type="match status" value="1"/>
</dbReference>
<feature type="coiled-coil region" evidence="1">
    <location>
        <begin position="592"/>
        <end position="637"/>
    </location>
</feature>
<reference evidence="3" key="1">
    <citation type="submission" date="2022-02" db="EMBL/GenBank/DDBJ databases">
        <authorList>
            <person name="Henning P.M."/>
            <person name="McCubbin A.G."/>
            <person name="Shore J.S."/>
        </authorList>
    </citation>
    <scope>NUCLEOTIDE SEQUENCE</scope>
    <source>
        <strain evidence="3">F60SS</strain>
        <tissue evidence="3">Leaves</tissue>
    </source>
</reference>
<reference evidence="3" key="2">
    <citation type="journal article" date="2023" name="Plants (Basel)">
        <title>Annotation of the Turnera subulata (Passifloraceae) Draft Genome Reveals the S-Locus Evolved after the Divergence of Turneroideae from Passifloroideae in a Stepwise Manner.</title>
        <authorList>
            <person name="Henning P.M."/>
            <person name="Roalson E.H."/>
            <person name="Mir W."/>
            <person name="McCubbin A.G."/>
            <person name="Shore J.S."/>
        </authorList>
    </citation>
    <scope>NUCLEOTIDE SEQUENCE</scope>
    <source>
        <strain evidence="3">F60SS</strain>
    </source>
</reference>
<name>A0A9Q0JCR3_9ROSI</name>
<gene>
    <name evidence="3" type="ORF">Tsubulata_024014</name>
</gene>
<keyword evidence="1" id="KW-0175">Coiled coil</keyword>
<protein>
    <submittedName>
        <fullName evidence="3">Uncharacterized protein</fullName>
    </submittedName>
</protein>
<sequence>MSENNDPEELALPNGDGTNHVTAEDESKGPDQEEEAVDKGEDGGDDDKKGVAMPHVESREEMFEDANDVIPESQLQEPENETGPDVPSFDVLQRLQAMLEKAVLEKEGVEREFKEVSFFEVFFFFCGDFVICVQEEREGFEKEVSILREQLKGLTNEELLPGDDGDVSWRGTVRECSGFVSAALEERARSEIAMNELRRQIEELNAGAQLEQYVEGVADRMLAKLGSVVNPGEMVDHSVMGKIAHVEASGSLLVDHYTWFLYEVDQLGKCLSEGGYNVGSTEEFGPGMIFTAARSELVELKRREMEMVERIGQLEEENRKLVEQVEKEKATAETINAELDKLKAELEQEKNRCANTKEKLSMAVTKGKALVQQRDGLKQSLAEKTSELEKCLAELQEKSSAIEAAELCKGELVKCENLVGSLQETLSQRNAILETVEEIFSQASVPEELQSVDIIGKLKWLLNNAASRQEMLSQKNAILDNFEEILSQISVPEELGSNDILQRLKWLVTSVASLQETLVQRNKILETLEEIFSRINIPAEVQSMDIIEGLRWLVEDQNEKNINLLEFQKLKDALSLVDLPETASSVDLETRVTLLRESLMQAKDEVTMLQDEISRTKEAAQKEIDLLSASLSAELQEKEYVKEEINEMARKYEGVVEKLHQASSERDQMIKKLLVGSGTVTDSREGADQSHSDPIMLIERCFGQTKKESSTFDASAHTEVFERLQSILYVRDQELMLCKTLLEEDMLVRSEANNLSNELKSALLELTALKKEHDSLLKDFERSEEKSALLREKLSMAVKKGKGLVQDRENLKNLLEEKNTEIEKLKLEVQQLESTVIECRNEINRLSTDVERISQLEADLVATKDQSAQLQQDQESLKVLLNAKNSEIDKLELEVQQQESTIVESKDEINSLSTKLQHFSELEADLVATKDQSFELQQEQGKLKLLLDEKNSEIEKLRLDLQKQESVVTEYRAEMNSLSSNLEKMSKLEADLVAMKEKRNELEQFLLDSNNMLQKVFESIDHVVLPVDSDFEEPVAKLNWITTYMKDCEQAKINAEQELGKVKEEMIVLETELAEAKSTMQSMEDALLVAENRISQLAEEKSEIEVARKSVELDLQKAISEANAQTSNFTEVHAARKSLEEALSSAENKISLLMKEREEAQLNRTANDTEIERVREEVDIQSAKLATAYDTIRSLEDALSQAETNISLLTEQNNHFQVGQTNLEDELRKLKHDAESQASKLLDASTTIKSLEDALSKAGNDISVLEDEKKVAEQEISILNSKLDACMSELTGSSGNFESKTVEIMHYLSGLQTFMRNENPFSMFRDCFEKQVERMRNMDAILIDIKGHLTGASYEVLQSHPDMKDDLQVGKPFLSDPGNIAISEIDNDGLDSADVDNITLYVKKTVEAVQMRNKIIADSFEDLSIFMDDSSGNFLRKLRATKDAIEVVLSRMESLKLEMKSMEKRREEQENTIASLEKERSFLLSACADATRDLQFDVQNNLLKLSSVPDLEKLSISLTPQVSQLDADNSDHLQMLDDESTYISIAEKLLLVSRKVQTTIKMFENTSDIAAATIQDLQHKVKEMTAASEKAIEEKGFIQNRILELETHVETLQNSCDELRLQMKNYHSIEEKLQEKEAELSSLHGNLLVREQEADHPLMSPLELKTLFDRISKLELPSSASEVGDVDPNSSVDVKKLFYVVDSVPELHHQIDVLSLGKEELQATLSAQILEIERLKEESNVHAKDAEGYETLKGQMSDLTSGLEKVIDILGGHALVEDQNSTGGLRLLPLLEKRVAALLFESQNSTTQVQDLSTKLLGSQKVIDDLSAKVKLLEDSIQSRTSQPEIVQERSIYEAPLLAPGSEISEIEDSGSIGKNSIAPAPLAAHVRTMRKGSTDHLALSIDPETENLINNEETDEDKGHVFKSLNTSGLIPKQGKLVADRIDGIWVSGGRLLMNRPRARLGLIAYCLLLHLWLLGTIL</sequence>
<evidence type="ECO:0000313" key="4">
    <source>
        <dbReference type="Proteomes" id="UP001141552"/>
    </source>
</evidence>
<organism evidence="3 4">
    <name type="scientific">Turnera subulata</name>
    <dbReference type="NCBI Taxonomy" id="218843"/>
    <lineage>
        <taxon>Eukaryota</taxon>
        <taxon>Viridiplantae</taxon>
        <taxon>Streptophyta</taxon>
        <taxon>Embryophyta</taxon>
        <taxon>Tracheophyta</taxon>
        <taxon>Spermatophyta</taxon>
        <taxon>Magnoliopsida</taxon>
        <taxon>eudicotyledons</taxon>
        <taxon>Gunneridae</taxon>
        <taxon>Pentapetalae</taxon>
        <taxon>rosids</taxon>
        <taxon>fabids</taxon>
        <taxon>Malpighiales</taxon>
        <taxon>Passifloraceae</taxon>
        <taxon>Turnera</taxon>
    </lineage>
</organism>
<dbReference type="SUPFAM" id="SSF57997">
    <property type="entry name" value="Tropomyosin"/>
    <property type="match status" value="1"/>
</dbReference>
<feature type="coiled-coil region" evidence="1">
    <location>
        <begin position="752"/>
        <end position="915"/>
    </location>
</feature>
<feature type="coiled-coil region" evidence="1">
    <location>
        <begin position="137"/>
        <end position="207"/>
    </location>
</feature>
<comment type="caution">
    <text evidence="3">The sequence shown here is derived from an EMBL/GenBank/DDBJ whole genome shotgun (WGS) entry which is preliminary data.</text>
</comment>
<feature type="coiled-coil region" evidence="1">
    <location>
        <begin position="297"/>
        <end position="398"/>
    </location>
</feature>
<evidence type="ECO:0000256" key="1">
    <source>
        <dbReference type="SAM" id="Coils"/>
    </source>
</evidence>
<proteinExistence type="predicted"/>
<feature type="region of interest" description="Disordered" evidence="2">
    <location>
        <begin position="1"/>
        <end position="62"/>
    </location>
</feature>
<dbReference type="PANTHER" id="PTHR43939">
    <property type="entry name" value="COILED-COIL DOMAIN-CONTAINING PROTEIN 158"/>
    <property type="match status" value="1"/>
</dbReference>
<dbReference type="Proteomes" id="UP001141552">
    <property type="component" value="Unassembled WGS sequence"/>
</dbReference>
<accession>A0A9Q0JCR3</accession>
<dbReference type="EMBL" id="JAKUCV010004035">
    <property type="protein sequence ID" value="KAJ4836728.1"/>
    <property type="molecule type" value="Genomic_DNA"/>
</dbReference>